<feature type="transmembrane region" description="Helical" evidence="1">
    <location>
        <begin position="250"/>
        <end position="271"/>
    </location>
</feature>
<name>A0A2M6YCV2_9BACT</name>
<gene>
    <name evidence="2" type="ORF">COT12_00600</name>
</gene>
<sequence>MKWKEILLKALDYIKKHRALWYLGILAVLVGSGGGENFYSFGGSGSNKLSGTPDQFQLTVSQISDWISAHQSEVEILIIAAILICIILLYIAFSARAGLIYAVDGAESHGKKPEFHQSFHQGQKYFWRFVGLSLLIALMIFAVIFVLVGLGAILAILLVSVSAWFLIIIIPVGLLLVAGIIILTVYLNWLLLLAYREIVIEDKKIVAAITAADRLIHHNFSKVILAWLIALAVGLAAGIAIGIVSLVVGGLFFGICVGIYFVGGIAATIIYGAIAGIIFIALALLLAGVLNAYISTYWTLVYRELKK</sequence>
<evidence type="ECO:0000313" key="3">
    <source>
        <dbReference type="Proteomes" id="UP000229896"/>
    </source>
</evidence>
<dbReference type="Proteomes" id="UP000229896">
    <property type="component" value="Unassembled WGS sequence"/>
</dbReference>
<dbReference type="EMBL" id="PEXI01000023">
    <property type="protein sequence ID" value="PIU24522.1"/>
    <property type="molecule type" value="Genomic_DNA"/>
</dbReference>
<organism evidence="2 3">
    <name type="scientific">Candidatus Berkelbacteria bacterium CG08_land_8_20_14_0_20_39_8</name>
    <dbReference type="NCBI Taxonomy" id="1974511"/>
    <lineage>
        <taxon>Bacteria</taxon>
        <taxon>Candidatus Berkelbacteria</taxon>
    </lineage>
</organism>
<feature type="transmembrane region" description="Helical" evidence="1">
    <location>
        <begin position="20"/>
        <end position="39"/>
    </location>
</feature>
<evidence type="ECO:0000256" key="1">
    <source>
        <dbReference type="SAM" id="Phobius"/>
    </source>
</evidence>
<comment type="caution">
    <text evidence="2">The sequence shown here is derived from an EMBL/GenBank/DDBJ whole genome shotgun (WGS) entry which is preliminary data.</text>
</comment>
<evidence type="ECO:0000313" key="2">
    <source>
        <dbReference type="EMBL" id="PIU24522.1"/>
    </source>
</evidence>
<feature type="transmembrane region" description="Helical" evidence="1">
    <location>
        <begin position="164"/>
        <end position="195"/>
    </location>
</feature>
<proteinExistence type="predicted"/>
<evidence type="ECO:0008006" key="4">
    <source>
        <dbReference type="Google" id="ProtNLM"/>
    </source>
</evidence>
<reference evidence="3" key="1">
    <citation type="submission" date="2017-09" db="EMBL/GenBank/DDBJ databases">
        <title>Depth-based differentiation of microbial function through sediment-hosted aquifers and enrichment of novel symbionts in the deep terrestrial subsurface.</title>
        <authorList>
            <person name="Probst A.J."/>
            <person name="Ladd B."/>
            <person name="Jarett J.K."/>
            <person name="Geller-Mcgrath D.E."/>
            <person name="Sieber C.M.K."/>
            <person name="Emerson J.B."/>
            <person name="Anantharaman K."/>
            <person name="Thomas B.C."/>
            <person name="Malmstrom R."/>
            <person name="Stieglmeier M."/>
            <person name="Klingl A."/>
            <person name="Woyke T."/>
            <person name="Ryan C.M."/>
            <person name="Banfield J.F."/>
        </authorList>
    </citation>
    <scope>NUCLEOTIDE SEQUENCE [LARGE SCALE GENOMIC DNA]</scope>
</reference>
<feature type="transmembrane region" description="Helical" evidence="1">
    <location>
        <begin position="278"/>
        <end position="300"/>
    </location>
</feature>
<keyword evidence="1" id="KW-1133">Transmembrane helix</keyword>
<protein>
    <recommendedName>
        <fullName evidence="4">Glycerophosphoryl diester phosphodiesterase membrane domain-containing protein</fullName>
    </recommendedName>
</protein>
<dbReference type="AlphaFoldDB" id="A0A2M6YCV2"/>
<keyword evidence="1" id="KW-0472">Membrane</keyword>
<accession>A0A2M6YCV2</accession>
<dbReference type="Pfam" id="PF24400">
    <property type="entry name" value="DUF7544"/>
    <property type="match status" value="1"/>
</dbReference>
<dbReference type="InterPro" id="IPR055966">
    <property type="entry name" value="DUF7544"/>
</dbReference>
<keyword evidence="1" id="KW-0812">Transmembrane</keyword>
<feature type="transmembrane region" description="Helical" evidence="1">
    <location>
        <begin position="224"/>
        <end position="244"/>
    </location>
</feature>
<feature type="transmembrane region" description="Helical" evidence="1">
    <location>
        <begin position="76"/>
        <end position="104"/>
    </location>
</feature>
<feature type="transmembrane region" description="Helical" evidence="1">
    <location>
        <begin position="125"/>
        <end position="158"/>
    </location>
</feature>